<evidence type="ECO:0000256" key="4">
    <source>
        <dbReference type="ARBA" id="ARBA00023163"/>
    </source>
</evidence>
<comment type="caution">
    <text evidence="7">The sequence shown here is derived from an EMBL/GenBank/DDBJ whole genome shotgun (WGS) entry which is preliminary data.</text>
</comment>
<dbReference type="CDD" id="cd00092">
    <property type="entry name" value="HTH_CRP"/>
    <property type="match status" value="1"/>
</dbReference>
<evidence type="ECO:0000313" key="8">
    <source>
        <dbReference type="Proteomes" id="UP001235343"/>
    </source>
</evidence>
<dbReference type="Gene3D" id="1.10.10.10">
    <property type="entry name" value="Winged helix-like DNA-binding domain superfamily/Winged helix DNA-binding domain"/>
    <property type="match status" value="1"/>
</dbReference>
<feature type="domain" description="Cyclic nucleotide-binding" evidence="5">
    <location>
        <begin position="11"/>
        <end position="117"/>
    </location>
</feature>
<protein>
    <submittedName>
        <fullName evidence="7">Crp/Fnr family transcriptional regulator</fullName>
    </submittedName>
</protein>
<evidence type="ECO:0000259" key="6">
    <source>
        <dbReference type="PROSITE" id="PS51063"/>
    </source>
</evidence>
<dbReference type="Pfam" id="PF13545">
    <property type="entry name" value="HTH_Crp_2"/>
    <property type="match status" value="1"/>
</dbReference>
<feature type="domain" description="HTH crp-type" evidence="6">
    <location>
        <begin position="147"/>
        <end position="221"/>
    </location>
</feature>
<keyword evidence="4" id="KW-0804">Transcription</keyword>
<dbReference type="PROSITE" id="PS50042">
    <property type="entry name" value="CNMP_BINDING_3"/>
    <property type="match status" value="1"/>
</dbReference>
<dbReference type="InterPro" id="IPR050397">
    <property type="entry name" value="Env_Response_Regulators"/>
</dbReference>
<dbReference type="InterPro" id="IPR036388">
    <property type="entry name" value="WH-like_DNA-bd_sf"/>
</dbReference>
<dbReference type="Pfam" id="PF00027">
    <property type="entry name" value="cNMP_binding"/>
    <property type="match status" value="1"/>
</dbReference>
<dbReference type="SMART" id="SM00419">
    <property type="entry name" value="HTH_CRP"/>
    <property type="match status" value="1"/>
</dbReference>
<dbReference type="InterPro" id="IPR014710">
    <property type="entry name" value="RmlC-like_jellyroll"/>
</dbReference>
<dbReference type="PROSITE" id="PS51063">
    <property type="entry name" value="HTH_CRP_2"/>
    <property type="match status" value="1"/>
</dbReference>
<dbReference type="InterPro" id="IPR036390">
    <property type="entry name" value="WH_DNA-bd_sf"/>
</dbReference>
<gene>
    <name evidence="7" type="ORF">QQS35_15930</name>
</gene>
<reference evidence="7 8" key="1">
    <citation type="submission" date="2023-06" db="EMBL/GenBank/DDBJ databases">
        <title>Aquibacillus rhizosphaerae LR5S19.</title>
        <authorList>
            <person name="Sun J.-Q."/>
        </authorList>
    </citation>
    <scope>NUCLEOTIDE SEQUENCE [LARGE SCALE GENOMIC DNA]</scope>
    <source>
        <strain evidence="7 8">LR5S19</strain>
    </source>
</reference>
<dbReference type="CDD" id="cd00038">
    <property type="entry name" value="CAP_ED"/>
    <property type="match status" value="1"/>
</dbReference>
<evidence type="ECO:0000256" key="2">
    <source>
        <dbReference type="ARBA" id="ARBA00023125"/>
    </source>
</evidence>
<keyword evidence="1" id="KW-0805">Transcription regulation</keyword>
<keyword evidence="8" id="KW-1185">Reference proteome</keyword>
<evidence type="ECO:0000313" key="7">
    <source>
        <dbReference type="EMBL" id="MDL4841929.1"/>
    </source>
</evidence>
<dbReference type="InterPro" id="IPR012318">
    <property type="entry name" value="HTH_CRP"/>
</dbReference>
<organism evidence="7 8">
    <name type="scientific">Aquibacillus rhizosphaerae</name>
    <dbReference type="NCBI Taxonomy" id="3051431"/>
    <lineage>
        <taxon>Bacteria</taxon>
        <taxon>Bacillati</taxon>
        <taxon>Bacillota</taxon>
        <taxon>Bacilli</taxon>
        <taxon>Bacillales</taxon>
        <taxon>Bacillaceae</taxon>
        <taxon>Aquibacillus</taxon>
    </lineage>
</organism>
<dbReference type="RefSeq" id="WP_285933216.1">
    <property type="nucleotide sequence ID" value="NZ_JASTZU010000050.1"/>
</dbReference>
<dbReference type="Gene3D" id="2.60.120.10">
    <property type="entry name" value="Jelly Rolls"/>
    <property type="match status" value="1"/>
</dbReference>
<dbReference type="SMART" id="SM00100">
    <property type="entry name" value="cNMP"/>
    <property type="match status" value="1"/>
</dbReference>
<dbReference type="SUPFAM" id="SSF46785">
    <property type="entry name" value="Winged helix' DNA-binding domain"/>
    <property type="match status" value="1"/>
</dbReference>
<sequence>MQSVLLEIEKTKRDLISDELRQLLESIGTIKTIHKDTYLFREGLDANEIYLMKSGIVQIGKLTADGKELTLRICKSDDIVGELTLFCDDPKYVLSCKVLEPGQVLVINRDRLESELMYNGPLTFEFMKWVSNHMRKFQSKMRDLLLHGKKGALYSTLIRLSNSYGIKDSNGVLINIALTNTELAKFCVATRESVNRMLSELRKSGIITIDNSGKIYIHNIQFLRDEIGCENCPIEICNID</sequence>
<evidence type="ECO:0000256" key="1">
    <source>
        <dbReference type="ARBA" id="ARBA00023015"/>
    </source>
</evidence>
<dbReference type="Proteomes" id="UP001235343">
    <property type="component" value="Unassembled WGS sequence"/>
</dbReference>
<evidence type="ECO:0000259" key="5">
    <source>
        <dbReference type="PROSITE" id="PS50042"/>
    </source>
</evidence>
<dbReference type="PANTHER" id="PTHR24567">
    <property type="entry name" value="CRP FAMILY TRANSCRIPTIONAL REGULATORY PROTEIN"/>
    <property type="match status" value="1"/>
</dbReference>
<evidence type="ECO:0000256" key="3">
    <source>
        <dbReference type="ARBA" id="ARBA00023159"/>
    </source>
</evidence>
<dbReference type="InterPro" id="IPR018490">
    <property type="entry name" value="cNMP-bd_dom_sf"/>
</dbReference>
<dbReference type="EMBL" id="JASTZU010000050">
    <property type="protein sequence ID" value="MDL4841929.1"/>
    <property type="molecule type" value="Genomic_DNA"/>
</dbReference>
<accession>A0ABT7L7T5</accession>
<proteinExistence type="predicted"/>
<name>A0ABT7L7T5_9BACI</name>
<dbReference type="InterPro" id="IPR000595">
    <property type="entry name" value="cNMP-bd_dom"/>
</dbReference>
<dbReference type="PANTHER" id="PTHR24567:SF74">
    <property type="entry name" value="HTH-TYPE TRANSCRIPTIONAL REGULATOR ARCR"/>
    <property type="match status" value="1"/>
</dbReference>
<keyword evidence="3" id="KW-0010">Activator</keyword>
<keyword evidence="2" id="KW-0238">DNA-binding</keyword>
<dbReference type="SUPFAM" id="SSF51206">
    <property type="entry name" value="cAMP-binding domain-like"/>
    <property type="match status" value="1"/>
</dbReference>